<dbReference type="GO" id="GO:0016811">
    <property type="term" value="F:hydrolase activity, acting on carbon-nitrogen (but not peptide) bonds, in linear amides"/>
    <property type="evidence" value="ECO:0007669"/>
    <property type="project" value="InterPro"/>
</dbReference>
<evidence type="ECO:0000313" key="1">
    <source>
        <dbReference type="EMBL" id="AIC94285.1"/>
    </source>
</evidence>
<dbReference type="Gene3D" id="3.10.28.20">
    <property type="entry name" value="Acetamidase/Formamidase-like domains"/>
    <property type="match status" value="1"/>
</dbReference>
<organism evidence="1 2">
    <name type="scientific">Shouchella lehensis G1</name>
    <dbReference type="NCBI Taxonomy" id="1246626"/>
    <lineage>
        <taxon>Bacteria</taxon>
        <taxon>Bacillati</taxon>
        <taxon>Bacillota</taxon>
        <taxon>Bacilli</taxon>
        <taxon>Bacillales</taxon>
        <taxon>Bacillaceae</taxon>
        <taxon>Shouchella</taxon>
    </lineage>
</organism>
<dbReference type="PATRIC" id="fig|1246626.3.peg.1700"/>
<dbReference type="InterPro" id="IPR004304">
    <property type="entry name" value="FmdA_AmdA"/>
</dbReference>
<reference evidence="1 2" key="1">
    <citation type="journal article" date="2014" name="Gene">
        <title>A comparative genomic analysis of the alkalitolerant soil bacterium Bacillus lehensis G1.</title>
        <authorList>
            <person name="Noor Y.M."/>
            <person name="Samsulrizal N.H."/>
            <person name="Jema'on N.A."/>
            <person name="Low K.O."/>
            <person name="Ramli A.N."/>
            <person name="Alias N.I."/>
            <person name="Damis S.I."/>
            <person name="Fuzi S.F."/>
            <person name="Isa M.N."/>
            <person name="Murad A.M."/>
            <person name="Raih M.F."/>
            <person name="Bakar F.D."/>
            <person name="Najimudin N."/>
            <person name="Mahadi N.M."/>
            <person name="Illias R.M."/>
        </authorList>
    </citation>
    <scope>NUCLEOTIDE SEQUENCE [LARGE SCALE GENOMIC DNA]</scope>
    <source>
        <strain evidence="1 2">G1</strain>
    </source>
</reference>
<dbReference type="KEGG" id="ble:BleG1_1707"/>
<dbReference type="eggNOG" id="COG2421">
    <property type="taxonomic scope" value="Bacteria"/>
</dbReference>
<dbReference type="OrthoDB" id="9811740at2"/>
<dbReference type="PANTHER" id="PTHR31891:SF1">
    <property type="entry name" value="FORMAMIDASE C869.04-RELATED"/>
    <property type="match status" value="1"/>
</dbReference>
<dbReference type="HOGENOM" id="CLU_032013_1_0_9"/>
<name>A0A060LWY5_9BACI</name>
<dbReference type="Proteomes" id="UP000027142">
    <property type="component" value="Chromosome"/>
</dbReference>
<sequence>MTVHYVNPSKESLHNAFNRDLETVLSIQSGDQIVFKTLDSGWGKEKRKSAGEARKRWTDLLPEKQAPFFGHALTGPVWIEGAKPGDVLELEIIELKPSDWGWASAGGFKSEWNKRLAIEEQKEVLYDFHLDLDKMIAKSQFGLFDRAIPISPFIGIIGMPPKEKGFHSTFIPRETGGNIDCKELGKGSTLYLPIEVEGGLLSVGDGHAVQGNGEVSGPALECPMDKIHLQINVLKSQSLKRPRIVTKDEYITLAFHEDLEEAMWLALNDMLEWMQELYSMTKVEASLWGSLAVNLSITQIVNGKKGVHASLIKEKLRKV</sequence>
<evidence type="ECO:0000313" key="2">
    <source>
        <dbReference type="Proteomes" id="UP000027142"/>
    </source>
</evidence>
<dbReference type="PANTHER" id="PTHR31891">
    <property type="entry name" value="FORMAMIDASE C869.04-RELATED"/>
    <property type="match status" value="1"/>
</dbReference>
<dbReference type="Gene3D" id="2.60.120.580">
    <property type="entry name" value="Acetamidase/Formamidase-like domains"/>
    <property type="match status" value="2"/>
</dbReference>
<accession>A0A060LWY5</accession>
<proteinExistence type="predicted"/>
<dbReference type="RefSeq" id="WP_038479461.1">
    <property type="nucleotide sequence ID" value="NZ_CP003923.1"/>
</dbReference>
<protein>
    <submittedName>
        <fullName evidence="1">Formamidase</fullName>
    </submittedName>
</protein>
<dbReference type="SUPFAM" id="SSF141130">
    <property type="entry name" value="Acetamidase/Formamidase-like"/>
    <property type="match status" value="1"/>
</dbReference>
<dbReference type="EMBL" id="CP003923">
    <property type="protein sequence ID" value="AIC94285.1"/>
    <property type="molecule type" value="Genomic_DNA"/>
</dbReference>
<keyword evidence="2" id="KW-1185">Reference proteome</keyword>
<gene>
    <name evidence="1" type="ORF">BleG1_1707</name>
</gene>
<dbReference type="STRING" id="1246626.BleG1_1707"/>
<dbReference type="Pfam" id="PF03069">
    <property type="entry name" value="FmdA_AmdA"/>
    <property type="match status" value="2"/>
</dbReference>
<dbReference type="AlphaFoldDB" id="A0A060LWY5"/>